<proteinExistence type="predicted"/>
<sequence>MNTTATTSQRQDARVEQLPLPLGADPDEVDDWQVNDDGSRYRHVWSGPADLPEGISDLDIRCVVTQYEDGGIAAEGVDGPEIYVATSSYSPTAAFLVALAIIKATTQALQWVAVGAK</sequence>
<organism evidence="2 3">
    <name type="scientific">Mycobacteroides abscessus</name>
    <dbReference type="NCBI Taxonomy" id="36809"/>
    <lineage>
        <taxon>Bacteria</taxon>
        <taxon>Bacillati</taxon>
        <taxon>Actinomycetota</taxon>
        <taxon>Actinomycetes</taxon>
        <taxon>Mycobacteriales</taxon>
        <taxon>Mycobacteriaceae</taxon>
        <taxon>Mycobacteroides</taxon>
    </lineage>
</organism>
<gene>
    <name evidence="2" type="ORF">D2E76_26455</name>
</gene>
<protein>
    <submittedName>
        <fullName evidence="2">Uncharacterized protein</fullName>
    </submittedName>
</protein>
<dbReference type="RefSeq" id="WP_100520574.1">
    <property type="nucleotide sequence ID" value="NZ_QXBN01000040.1"/>
</dbReference>
<accession>A0ABD7HGL2</accession>
<dbReference type="Proteomes" id="UP000284557">
    <property type="component" value="Unassembled WGS sequence"/>
</dbReference>
<dbReference type="EMBL" id="QXBN01000040">
    <property type="protein sequence ID" value="RIT28916.1"/>
    <property type="molecule type" value="Genomic_DNA"/>
</dbReference>
<feature type="compositionally biased region" description="Polar residues" evidence="1">
    <location>
        <begin position="1"/>
        <end position="10"/>
    </location>
</feature>
<evidence type="ECO:0000256" key="1">
    <source>
        <dbReference type="SAM" id="MobiDB-lite"/>
    </source>
</evidence>
<evidence type="ECO:0000313" key="2">
    <source>
        <dbReference type="EMBL" id="RIT28916.1"/>
    </source>
</evidence>
<comment type="caution">
    <text evidence="2">The sequence shown here is derived from an EMBL/GenBank/DDBJ whole genome shotgun (WGS) entry which is preliminary data.</text>
</comment>
<evidence type="ECO:0000313" key="3">
    <source>
        <dbReference type="Proteomes" id="UP000284557"/>
    </source>
</evidence>
<name>A0ABD7HGL2_9MYCO</name>
<feature type="region of interest" description="Disordered" evidence="1">
    <location>
        <begin position="1"/>
        <end position="29"/>
    </location>
</feature>
<reference evidence="2 3" key="1">
    <citation type="submission" date="2018-08" db="EMBL/GenBank/DDBJ databases">
        <title>Linezolid Resistance in Mycobacterium abscessus: MIC Distribution and Comprehensive Investigation of Resistance Mechanisms.</title>
        <authorList>
            <person name="Ye M."/>
            <person name="Xu L."/>
            <person name="Zou Y."/>
            <person name="Li B."/>
            <person name="Guo Q."/>
            <person name="Zhang Y."/>
            <person name="Zhan M."/>
            <person name="Xu B."/>
            <person name="Yu F."/>
            <person name="Zhang Z."/>
            <person name="Chu H."/>
        </authorList>
    </citation>
    <scope>NUCLEOTIDE SEQUENCE [LARGE SCALE GENOMIC DNA]</scope>
    <source>
        <strain evidence="2 3">G143</strain>
    </source>
</reference>
<dbReference type="AlphaFoldDB" id="A0ABD7HGL2"/>